<keyword evidence="2" id="KW-0378">Hydrolase</keyword>
<organism evidence="4 5">
    <name type="scientific">Blastochloris tepida</name>
    <dbReference type="NCBI Taxonomy" id="2233851"/>
    <lineage>
        <taxon>Bacteria</taxon>
        <taxon>Pseudomonadati</taxon>
        <taxon>Pseudomonadota</taxon>
        <taxon>Alphaproteobacteria</taxon>
        <taxon>Hyphomicrobiales</taxon>
        <taxon>Blastochloridaceae</taxon>
        <taxon>Blastochloris</taxon>
    </lineage>
</organism>
<feature type="active site" description="Nucleophile" evidence="2">
    <location>
        <position position="39"/>
    </location>
</feature>
<dbReference type="OrthoDB" id="7401351at2"/>
<keyword evidence="2" id="KW-0442">Lipid degradation</keyword>
<dbReference type="PROSITE" id="PS51635">
    <property type="entry name" value="PNPLA"/>
    <property type="match status" value="1"/>
</dbReference>
<dbReference type="Pfam" id="PF01734">
    <property type="entry name" value="Patatin"/>
    <property type="match status" value="1"/>
</dbReference>
<evidence type="ECO:0000259" key="3">
    <source>
        <dbReference type="PROSITE" id="PS51635"/>
    </source>
</evidence>
<evidence type="ECO:0000313" key="4">
    <source>
        <dbReference type="EMBL" id="BBF92848.1"/>
    </source>
</evidence>
<dbReference type="Gene3D" id="3.40.1090.10">
    <property type="entry name" value="Cytosolic phospholipase A2 catalytic domain"/>
    <property type="match status" value="1"/>
</dbReference>
<dbReference type="EMBL" id="AP018907">
    <property type="protein sequence ID" value="BBF92848.1"/>
    <property type="molecule type" value="Genomic_DNA"/>
</dbReference>
<feature type="active site" description="Proton acceptor" evidence="2">
    <location>
        <position position="197"/>
    </location>
</feature>
<gene>
    <name evidence="4" type="ORF">BLTE_15330</name>
</gene>
<dbReference type="InterPro" id="IPR002641">
    <property type="entry name" value="PNPLA_dom"/>
</dbReference>
<evidence type="ECO:0000256" key="1">
    <source>
        <dbReference type="ARBA" id="ARBA00023098"/>
    </source>
</evidence>
<dbReference type="Proteomes" id="UP000266934">
    <property type="component" value="Chromosome"/>
</dbReference>
<accession>A0A348FZW5</accession>
<dbReference type="KEGG" id="blag:BLTE_15330"/>
<feature type="short sequence motif" description="GXSXG" evidence="2">
    <location>
        <begin position="37"/>
        <end position="41"/>
    </location>
</feature>
<reference evidence="4 5" key="1">
    <citation type="submission" date="2018-08" db="EMBL/GenBank/DDBJ databases">
        <title>Complete genome sequencing of Blastochloris tepida GI.</title>
        <authorList>
            <person name="Tsukatani Y."/>
            <person name="Mori H."/>
        </authorList>
    </citation>
    <scope>NUCLEOTIDE SEQUENCE [LARGE SCALE GENOMIC DNA]</scope>
    <source>
        <strain evidence="4 5">GI</strain>
    </source>
</reference>
<dbReference type="GO" id="GO:0016042">
    <property type="term" value="P:lipid catabolic process"/>
    <property type="evidence" value="ECO:0007669"/>
    <property type="project" value="UniProtKB-UniRule"/>
</dbReference>
<dbReference type="GO" id="GO:0016787">
    <property type="term" value="F:hydrolase activity"/>
    <property type="evidence" value="ECO:0007669"/>
    <property type="project" value="UniProtKB-UniRule"/>
</dbReference>
<feature type="short sequence motif" description="DGA/G" evidence="2">
    <location>
        <begin position="197"/>
        <end position="199"/>
    </location>
</feature>
<evidence type="ECO:0000256" key="2">
    <source>
        <dbReference type="PROSITE-ProRule" id="PRU01161"/>
    </source>
</evidence>
<sequence>MFDAIAFAGGGNRCYWQGGFWDAAREDLGLAPRLVVGASAGAWQAAYSLLGLIGEVRPTVISACGPHLANFDWRRRSGSPTWFPVAGLYRELVTRTLRGDALARINALTDFRIALARPPRWLPAQAAPWLGLAAYQIEKRLFAPVHPRFGRALGFEPEFVPARTMRTTAELIDALMATATVPPIMPILRIGGRIALDGGLVDNVPVEPLAEIERAGGRTLVLLTRRYDALPEVPGRLYVEPSEPIPVHQFDITDPEGIRAAFALGQRDGAAFAKAQRVSASGARRSATDPGA</sequence>
<name>A0A348FZW5_9HYPH</name>
<proteinExistence type="predicted"/>
<evidence type="ECO:0000313" key="5">
    <source>
        <dbReference type="Proteomes" id="UP000266934"/>
    </source>
</evidence>
<dbReference type="InterPro" id="IPR016035">
    <property type="entry name" value="Acyl_Trfase/lysoPLipase"/>
</dbReference>
<keyword evidence="5" id="KW-1185">Reference proteome</keyword>
<feature type="domain" description="PNPLA" evidence="3">
    <location>
        <begin position="5"/>
        <end position="210"/>
    </location>
</feature>
<keyword evidence="1 2" id="KW-0443">Lipid metabolism</keyword>
<dbReference type="RefSeq" id="WP_126399034.1">
    <property type="nucleotide sequence ID" value="NZ_AP018907.1"/>
</dbReference>
<dbReference type="SUPFAM" id="SSF52151">
    <property type="entry name" value="FabD/lysophospholipase-like"/>
    <property type="match status" value="1"/>
</dbReference>
<dbReference type="AlphaFoldDB" id="A0A348FZW5"/>
<comment type="caution">
    <text evidence="2">Lacks conserved residue(s) required for the propagation of feature annotation.</text>
</comment>
<protein>
    <submittedName>
        <fullName evidence="4">Patatin</fullName>
    </submittedName>
</protein>